<dbReference type="AlphaFoldDB" id="X1KK64"/>
<name>X1KK64_9ZZZZ</name>
<organism evidence="1">
    <name type="scientific">marine sediment metagenome</name>
    <dbReference type="NCBI Taxonomy" id="412755"/>
    <lineage>
        <taxon>unclassified sequences</taxon>
        <taxon>metagenomes</taxon>
        <taxon>ecological metagenomes</taxon>
    </lineage>
</organism>
<sequence>VAFGEVLRHIQNSSYTFDLATVIEGEVSPTVKGMVLRPGKLRIDAPQAMGGVSTIADISTKKYLLLFHGQKAAMTEIPGAKSVSEEASPFVLFLRPVENLWNLRDGTEKSLGEKEIDGQPAVGFQVQQDDQSYHCDIIVWAHAEKGTPIRVEMTISNPDDRSQSMTLVMSRFDLDVELSEELFSLEVPTGYTPAYQKGLDEITVETEATAEAEKIERSLLLWSQNKKDEAVETLLSVDWTKPIAFSEKTYLFSLTEKGYVALKPEDQQQVM</sequence>
<evidence type="ECO:0000313" key="1">
    <source>
        <dbReference type="EMBL" id="GAI07093.1"/>
    </source>
</evidence>
<feature type="non-terminal residue" evidence="1">
    <location>
        <position position="1"/>
    </location>
</feature>
<dbReference type="Gene3D" id="2.50.20.10">
    <property type="entry name" value="Lipoprotein localisation LolA/LolB/LppX"/>
    <property type="match status" value="1"/>
</dbReference>
<reference evidence="1" key="1">
    <citation type="journal article" date="2014" name="Front. Microbiol.">
        <title>High frequency of phylogenetically diverse reductive dehalogenase-homologous genes in deep subseafloor sedimentary metagenomes.</title>
        <authorList>
            <person name="Kawai M."/>
            <person name="Futagami T."/>
            <person name="Toyoda A."/>
            <person name="Takaki Y."/>
            <person name="Nishi S."/>
            <person name="Hori S."/>
            <person name="Arai W."/>
            <person name="Tsubouchi T."/>
            <person name="Morono Y."/>
            <person name="Uchiyama I."/>
            <person name="Ito T."/>
            <person name="Fujiyama A."/>
            <person name="Inagaki F."/>
            <person name="Takami H."/>
        </authorList>
    </citation>
    <scope>NUCLEOTIDE SEQUENCE</scope>
    <source>
        <strain evidence="1">Expedition CK06-06</strain>
    </source>
</reference>
<proteinExistence type="predicted"/>
<gene>
    <name evidence="1" type="ORF">S06H3_10346</name>
</gene>
<accession>X1KK64</accession>
<feature type="non-terminal residue" evidence="1">
    <location>
        <position position="271"/>
    </location>
</feature>
<dbReference type="EMBL" id="BARV01004774">
    <property type="protein sequence ID" value="GAI07093.1"/>
    <property type="molecule type" value="Genomic_DNA"/>
</dbReference>
<comment type="caution">
    <text evidence="1">The sequence shown here is derived from an EMBL/GenBank/DDBJ whole genome shotgun (WGS) entry which is preliminary data.</text>
</comment>
<protein>
    <submittedName>
        <fullName evidence="1">Uncharacterized protein</fullName>
    </submittedName>
</protein>